<feature type="domain" description="AAA+ ATPase" evidence="5">
    <location>
        <begin position="323"/>
        <end position="454"/>
    </location>
</feature>
<dbReference type="InterPro" id="IPR003593">
    <property type="entry name" value="AAA+_ATPase"/>
</dbReference>
<dbReference type="PANTHER" id="PTHR42960:SF1">
    <property type="entry name" value="YCF46 PROTEIN"/>
    <property type="match status" value="1"/>
</dbReference>
<dbReference type="AlphaFoldDB" id="A0AAJ1ICE7"/>
<name>A0AAJ1ICE7_9SPIO</name>
<accession>A0AAJ1ICE7</accession>
<dbReference type="GO" id="GO:0016887">
    <property type="term" value="F:ATP hydrolysis activity"/>
    <property type="evidence" value="ECO:0007669"/>
    <property type="project" value="InterPro"/>
</dbReference>
<evidence type="ECO:0000313" key="7">
    <source>
        <dbReference type="Proteomes" id="UP001221217"/>
    </source>
</evidence>
<dbReference type="EMBL" id="JAQQAL010000007">
    <property type="protein sequence ID" value="MDC7225534.1"/>
    <property type="molecule type" value="Genomic_DNA"/>
</dbReference>
<evidence type="ECO:0000256" key="1">
    <source>
        <dbReference type="ARBA" id="ARBA00022741"/>
    </source>
</evidence>
<evidence type="ECO:0000256" key="4">
    <source>
        <dbReference type="ARBA" id="ARBA00040480"/>
    </source>
</evidence>
<comment type="similarity">
    <text evidence="3">Belongs to the AAA ATPase family. Highly divergent.</text>
</comment>
<gene>
    <name evidence="6" type="ORF">PQJ61_02080</name>
</gene>
<protein>
    <recommendedName>
        <fullName evidence="4">Uncharacterized AAA domain-containing protein ycf46</fullName>
    </recommendedName>
</protein>
<evidence type="ECO:0000313" key="6">
    <source>
        <dbReference type="EMBL" id="MDC7225534.1"/>
    </source>
</evidence>
<organism evidence="6 7">
    <name type="scientific">Candidatus Thalassospirochaeta sargassi</name>
    <dbReference type="NCBI Taxonomy" id="3119039"/>
    <lineage>
        <taxon>Bacteria</taxon>
        <taxon>Pseudomonadati</taxon>
        <taxon>Spirochaetota</taxon>
        <taxon>Spirochaetia</taxon>
        <taxon>Spirochaetales</taxon>
        <taxon>Spirochaetaceae</taxon>
        <taxon>Candidatus Thalassospirochaeta</taxon>
    </lineage>
</organism>
<dbReference type="CDD" id="cd19481">
    <property type="entry name" value="RecA-like_protease"/>
    <property type="match status" value="1"/>
</dbReference>
<evidence type="ECO:0000259" key="5">
    <source>
        <dbReference type="SMART" id="SM00382"/>
    </source>
</evidence>
<proteinExistence type="inferred from homology"/>
<evidence type="ECO:0000256" key="3">
    <source>
        <dbReference type="ARBA" id="ARBA00038088"/>
    </source>
</evidence>
<dbReference type="SMART" id="SM00382">
    <property type="entry name" value="AAA"/>
    <property type="match status" value="1"/>
</dbReference>
<dbReference type="GO" id="GO:0005524">
    <property type="term" value="F:ATP binding"/>
    <property type="evidence" value="ECO:0007669"/>
    <property type="project" value="UniProtKB-KW"/>
</dbReference>
<dbReference type="SUPFAM" id="SSF52540">
    <property type="entry name" value="P-loop containing nucleoside triphosphate hydrolases"/>
    <property type="match status" value="1"/>
</dbReference>
<dbReference type="InterPro" id="IPR052381">
    <property type="entry name" value="AAA_domain_protein"/>
</dbReference>
<keyword evidence="2" id="KW-0067">ATP-binding</keyword>
<dbReference type="Gene3D" id="3.40.50.300">
    <property type="entry name" value="P-loop containing nucleotide triphosphate hydrolases"/>
    <property type="match status" value="1"/>
</dbReference>
<sequence>MAEQLILKNLEFIKVLPGWAQELSYKYCSETANLYLIHGNIRDFLPNKMYEDEFVFVRIQDFISEVLFGNKDIIVFYDRSSGINFCDREMQNNYINTMMKTFPDLTEKDLLSASPSDAFRNLEQYFMMNISKKLRIVLIIDFAETIVPNAEISELSDEDRYCLVTLNRWAHDPIFTQGDISIMLLSENLSDVSSRLVRSPNTVKLSVPLPDKGVRKAFLDFTARRDYLLLESRLNTDRVASITSGLNLMNLNQIAAESFQEDRTITLDYLRDKKKEIIENEAAGLLEFIDSSYDLSMIAGHDFVKSRLRNAAKAIKKGQLEVLPMGYLIAGPVGTGKTFLVTAFAGEVGIPIVKFKAGWAGASDANFDKVMNIIKAMSPVGVLIDEADTLLGYGSKNSRSQGGSLFARIADFMGNTAYRGRIIWFIATNRPDLIPIDLKRQGRAEEHLALFFPQSDAEIDELFSILLQKLKLKTTGFSVSRALRKYQLTLSGADLEAILIRARFNAALDNRVIINDIDIDNTAREFLPPTYPHEIDLQNLAAVLECTSREMIPDKFRSIDKNRIVNDIKQLKTLLGETKE</sequence>
<comment type="caution">
    <text evidence="6">The sequence shown here is derived from an EMBL/GenBank/DDBJ whole genome shotgun (WGS) entry which is preliminary data.</text>
</comment>
<evidence type="ECO:0000256" key="2">
    <source>
        <dbReference type="ARBA" id="ARBA00022840"/>
    </source>
</evidence>
<dbReference type="Pfam" id="PF00004">
    <property type="entry name" value="AAA"/>
    <property type="match status" value="1"/>
</dbReference>
<dbReference type="PANTHER" id="PTHR42960">
    <property type="entry name" value="YCF46 PROTEIN"/>
    <property type="match status" value="1"/>
</dbReference>
<dbReference type="InterPro" id="IPR003959">
    <property type="entry name" value="ATPase_AAA_core"/>
</dbReference>
<keyword evidence="1" id="KW-0547">Nucleotide-binding</keyword>
<dbReference type="Proteomes" id="UP001221217">
    <property type="component" value="Unassembled WGS sequence"/>
</dbReference>
<reference evidence="6 7" key="1">
    <citation type="submission" date="2022-12" db="EMBL/GenBank/DDBJ databases">
        <title>Metagenome assembled genome from gulf of manar.</title>
        <authorList>
            <person name="Kohli P."/>
            <person name="Pk S."/>
            <person name="Venkata Ramana C."/>
            <person name="Sasikala C."/>
        </authorList>
    </citation>
    <scope>NUCLEOTIDE SEQUENCE [LARGE SCALE GENOMIC DNA]</scope>
    <source>
        <strain evidence="6">JB008</strain>
    </source>
</reference>
<dbReference type="InterPro" id="IPR027417">
    <property type="entry name" value="P-loop_NTPase"/>
</dbReference>